<keyword evidence="4" id="KW-0963">Cytoplasm</keyword>
<dbReference type="InterPro" id="IPR050590">
    <property type="entry name" value="Exosome_comp_Rrp42_subfam"/>
</dbReference>
<dbReference type="GO" id="GO:0000177">
    <property type="term" value="C:cytoplasmic exosome (RNase complex)"/>
    <property type="evidence" value="ECO:0007669"/>
    <property type="project" value="TreeGrafter"/>
</dbReference>
<dbReference type="SUPFAM" id="SSF54211">
    <property type="entry name" value="Ribosomal protein S5 domain 2-like"/>
    <property type="match status" value="2"/>
</dbReference>
<evidence type="ECO:0000259" key="11">
    <source>
        <dbReference type="Pfam" id="PF03725"/>
    </source>
</evidence>
<dbReference type="GO" id="GO:0034476">
    <property type="term" value="P:U5 snRNA 3'-end processing"/>
    <property type="evidence" value="ECO:0007669"/>
    <property type="project" value="TreeGrafter"/>
</dbReference>
<evidence type="ECO:0000256" key="8">
    <source>
        <dbReference type="ARBA" id="ARBA00023242"/>
    </source>
</evidence>
<dbReference type="InterPro" id="IPR001247">
    <property type="entry name" value="ExoRNase_PH_dom1"/>
</dbReference>
<dbReference type="GO" id="GO:0071028">
    <property type="term" value="P:nuclear mRNA surveillance"/>
    <property type="evidence" value="ECO:0007669"/>
    <property type="project" value="TreeGrafter"/>
</dbReference>
<dbReference type="OrthoDB" id="45882at2759"/>
<dbReference type="STRING" id="1088818.A0A2I0A8I0"/>
<organism evidence="12 13">
    <name type="scientific">Apostasia shenzhenica</name>
    <dbReference type="NCBI Taxonomy" id="1088818"/>
    <lineage>
        <taxon>Eukaryota</taxon>
        <taxon>Viridiplantae</taxon>
        <taxon>Streptophyta</taxon>
        <taxon>Embryophyta</taxon>
        <taxon>Tracheophyta</taxon>
        <taxon>Spermatophyta</taxon>
        <taxon>Magnoliopsida</taxon>
        <taxon>Liliopsida</taxon>
        <taxon>Asparagales</taxon>
        <taxon>Orchidaceae</taxon>
        <taxon>Apostasioideae</taxon>
        <taxon>Apostasia</taxon>
    </lineage>
</organism>
<dbReference type="PANTHER" id="PTHR11097">
    <property type="entry name" value="EXOSOME COMPLEX EXONUCLEASE RIBOSOMAL RNA PROCESSING PROTEIN"/>
    <property type="match status" value="1"/>
</dbReference>
<dbReference type="GO" id="GO:0005730">
    <property type="term" value="C:nucleolus"/>
    <property type="evidence" value="ECO:0007669"/>
    <property type="project" value="UniProtKB-SubCell"/>
</dbReference>
<dbReference type="InterPro" id="IPR020568">
    <property type="entry name" value="Ribosomal_Su5_D2-typ_SF"/>
</dbReference>
<keyword evidence="7" id="KW-0694">RNA-binding</keyword>
<proteinExistence type="inferred from homology"/>
<evidence type="ECO:0000256" key="6">
    <source>
        <dbReference type="ARBA" id="ARBA00022835"/>
    </source>
</evidence>
<keyword evidence="6" id="KW-0271">Exosome</keyword>
<comment type="subcellular location">
    <subcellularLocation>
        <location evidence="1">Cytoplasm</location>
    </subcellularLocation>
    <subcellularLocation>
        <location evidence="2">Nucleus</location>
        <location evidence="2">Nucleolus</location>
    </subcellularLocation>
</comment>
<dbReference type="GO" id="GO:0071035">
    <property type="term" value="P:nuclear polyadenylation-dependent rRNA catabolic process"/>
    <property type="evidence" value="ECO:0007669"/>
    <property type="project" value="TreeGrafter"/>
</dbReference>
<dbReference type="GO" id="GO:0000176">
    <property type="term" value="C:nuclear exosome (RNase complex)"/>
    <property type="evidence" value="ECO:0007669"/>
    <property type="project" value="TreeGrafter"/>
</dbReference>
<gene>
    <name evidence="12" type="ORF">AXF42_Ash008071</name>
</gene>
<dbReference type="InterPro" id="IPR015847">
    <property type="entry name" value="ExoRNase_PH_dom2"/>
</dbReference>
<evidence type="ECO:0000256" key="9">
    <source>
        <dbReference type="ARBA" id="ARBA00030617"/>
    </source>
</evidence>
<dbReference type="GO" id="GO:0034473">
    <property type="term" value="P:U1 snRNA 3'-end processing"/>
    <property type="evidence" value="ECO:0007669"/>
    <property type="project" value="TreeGrafter"/>
</dbReference>
<dbReference type="InterPro" id="IPR027408">
    <property type="entry name" value="PNPase/RNase_PH_dom_sf"/>
</dbReference>
<evidence type="ECO:0000256" key="3">
    <source>
        <dbReference type="ARBA" id="ARBA00006678"/>
    </source>
</evidence>
<dbReference type="AlphaFoldDB" id="A0A2I0A8I0"/>
<keyword evidence="13" id="KW-1185">Reference proteome</keyword>
<feature type="domain" description="Exoribonuclease phosphorolytic" evidence="10">
    <location>
        <begin position="52"/>
        <end position="142"/>
    </location>
</feature>
<dbReference type="EMBL" id="KZ452012">
    <property type="protein sequence ID" value="PKA51842.1"/>
    <property type="molecule type" value="Genomic_DNA"/>
</dbReference>
<evidence type="ECO:0000256" key="7">
    <source>
        <dbReference type="ARBA" id="ARBA00022884"/>
    </source>
</evidence>
<evidence type="ECO:0000313" key="12">
    <source>
        <dbReference type="EMBL" id="PKA51842.1"/>
    </source>
</evidence>
<dbReference type="InterPro" id="IPR036345">
    <property type="entry name" value="ExoRNase_PH_dom2_sf"/>
</dbReference>
<evidence type="ECO:0000256" key="2">
    <source>
        <dbReference type="ARBA" id="ARBA00004604"/>
    </source>
</evidence>
<protein>
    <recommendedName>
        <fullName evidence="9">Ribosomal RNA-processing protein 43</fullName>
    </recommendedName>
</protein>
<dbReference type="Pfam" id="PF03725">
    <property type="entry name" value="RNase_PH_C"/>
    <property type="match status" value="1"/>
</dbReference>
<evidence type="ECO:0000313" key="13">
    <source>
        <dbReference type="Proteomes" id="UP000236161"/>
    </source>
</evidence>
<dbReference type="Pfam" id="PF01138">
    <property type="entry name" value="RNase_PH"/>
    <property type="match status" value="1"/>
</dbReference>
<dbReference type="Gene3D" id="3.30.230.70">
    <property type="entry name" value="GHMP Kinase, N-terminal domain"/>
    <property type="match status" value="2"/>
</dbReference>
<dbReference type="GO" id="GO:0035925">
    <property type="term" value="F:mRNA 3'-UTR AU-rich region binding"/>
    <property type="evidence" value="ECO:0007669"/>
    <property type="project" value="TreeGrafter"/>
</dbReference>
<keyword evidence="8" id="KW-0539">Nucleus</keyword>
<dbReference type="GO" id="GO:0034475">
    <property type="term" value="P:U4 snRNA 3'-end processing"/>
    <property type="evidence" value="ECO:0007669"/>
    <property type="project" value="TreeGrafter"/>
</dbReference>
<dbReference type="GO" id="GO:0071038">
    <property type="term" value="P:TRAMP-dependent tRNA surveillance pathway"/>
    <property type="evidence" value="ECO:0007669"/>
    <property type="project" value="TreeGrafter"/>
</dbReference>
<accession>A0A2I0A8I0</accession>
<name>A0A2I0A8I0_9ASPA</name>
<evidence type="ECO:0000259" key="10">
    <source>
        <dbReference type="Pfam" id="PF01138"/>
    </source>
</evidence>
<dbReference type="PANTHER" id="PTHR11097:SF9">
    <property type="entry name" value="EXOSOME COMPLEX COMPONENT RRP43"/>
    <property type="match status" value="1"/>
</dbReference>
<dbReference type="GO" id="GO:0016075">
    <property type="term" value="P:rRNA catabolic process"/>
    <property type="evidence" value="ECO:0007669"/>
    <property type="project" value="TreeGrafter"/>
</dbReference>
<evidence type="ECO:0000256" key="5">
    <source>
        <dbReference type="ARBA" id="ARBA00022552"/>
    </source>
</evidence>
<dbReference type="Proteomes" id="UP000236161">
    <property type="component" value="Unassembled WGS sequence"/>
</dbReference>
<keyword evidence="5" id="KW-0698">rRNA processing</keyword>
<feature type="domain" description="Exoribonuclease phosphorolytic" evidence="11">
    <location>
        <begin position="315"/>
        <end position="378"/>
    </location>
</feature>
<evidence type="ECO:0000256" key="1">
    <source>
        <dbReference type="ARBA" id="ARBA00004496"/>
    </source>
</evidence>
<dbReference type="GO" id="GO:0000467">
    <property type="term" value="P:exonucleolytic trimming to generate mature 3'-end of 5.8S rRNA from tricistronic rRNA transcript (SSU-rRNA, 5.8S rRNA, LSU-rRNA)"/>
    <property type="evidence" value="ECO:0007669"/>
    <property type="project" value="TreeGrafter"/>
</dbReference>
<sequence>MAETLATGGGMSAPVLAGEMEVEAYRSLFTIPYYERHLAESVRPDGRPLTRARDTTIALGPVASADGSALVKIGETTMLAAIKLEVMTPFADSPDEGAIAVDFQMPPICSPLVRPGRPAEIAPVIAKQLTDVIMSSGMINLKELALVSGKAAWMAYLCIAASISPFALVMATPMILFVSRQTLALEKEWDEGKEERVLSGPQNNIITSGASSPALSPVLSNRGASYGHTGILSYSPDSIVARMADLQDVYCLNANGSLLDAALLAAVSAFSHMEIPLVSVNDDGRVIAVSGELKGKASVKLVNKEKTKLTIEIIPFSLTSILHNKYILADPTAEEESIFDTHVTVVLDSKGRLLSLNKAGGAVLAFASVIKDCIAVAKHRAVELSQVLRDSLSAMELDEV</sequence>
<evidence type="ECO:0000256" key="4">
    <source>
        <dbReference type="ARBA" id="ARBA00022490"/>
    </source>
</evidence>
<reference evidence="12 13" key="1">
    <citation type="journal article" date="2017" name="Nature">
        <title>The Apostasia genome and the evolution of orchids.</title>
        <authorList>
            <person name="Zhang G.Q."/>
            <person name="Liu K.W."/>
            <person name="Li Z."/>
            <person name="Lohaus R."/>
            <person name="Hsiao Y.Y."/>
            <person name="Niu S.C."/>
            <person name="Wang J.Y."/>
            <person name="Lin Y.C."/>
            <person name="Xu Q."/>
            <person name="Chen L.J."/>
            <person name="Yoshida K."/>
            <person name="Fujiwara S."/>
            <person name="Wang Z.W."/>
            <person name="Zhang Y.Q."/>
            <person name="Mitsuda N."/>
            <person name="Wang M."/>
            <person name="Liu G.H."/>
            <person name="Pecoraro L."/>
            <person name="Huang H.X."/>
            <person name="Xiao X.J."/>
            <person name="Lin M."/>
            <person name="Wu X.Y."/>
            <person name="Wu W.L."/>
            <person name="Chen Y.Y."/>
            <person name="Chang S.B."/>
            <person name="Sakamoto S."/>
            <person name="Ohme-Takagi M."/>
            <person name="Yagi M."/>
            <person name="Zeng S.J."/>
            <person name="Shen C.Y."/>
            <person name="Yeh C.M."/>
            <person name="Luo Y.B."/>
            <person name="Tsai W.C."/>
            <person name="Van de Peer Y."/>
            <person name="Liu Z.J."/>
        </authorList>
    </citation>
    <scope>NUCLEOTIDE SEQUENCE [LARGE SCALE GENOMIC DNA]</scope>
    <source>
        <strain evidence="13">cv. Shenzhen</strain>
        <tissue evidence="12">Stem</tissue>
    </source>
</reference>
<comment type="similarity">
    <text evidence="3">Belongs to the RNase PH family.</text>
</comment>
<dbReference type="SUPFAM" id="SSF55666">
    <property type="entry name" value="Ribonuclease PH domain 2-like"/>
    <property type="match status" value="1"/>
</dbReference>